<feature type="domain" description="Bacteriophage lysin" evidence="4">
    <location>
        <begin position="443"/>
        <end position="588"/>
    </location>
</feature>
<dbReference type="InterPro" id="IPR008044">
    <property type="entry name" value="Phage_lysin"/>
</dbReference>
<dbReference type="RefSeq" id="WP_004835035.1">
    <property type="nucleotide sequence ID" value="NZ_AEXM01000026.1"/>
</dbReference>
<dbReference type="Pfam" id="PF01473">
    <property type="entry name" value="Choline_bind_1"/>
    <property type="match status" value="2"/>
</dbReference>
<evidence type="ECO:0000256" key="3">
    <source>
        <dbReference type="SAM" id="SignalP"/>
    </source>
</evidence>
<protein>
    <submittedName>
        <fullName evidence="5">Cell wall-binding repeat protein</fullName>
    </submittedName>
</protein>
<feature type="signal peptide" evidence="3">
    <location>
        <begin position="1"/>
        <end position="28"/>
    </location>
</feature>
<dbReference type="Pfam" id="PF05382">
    <property type="entry name" value="Amidase_5"/>
    <property type="match status" value="1"/>
</dbReference>
<reference evidence="5 6" key="1">
    <citation type="submission" date="2011-01" db="EMBL/GenBank/DDBJ databases">
        <authorList>
            <person name="Durkin A.S."/>
            <person name="Madupu R."/>
            <person name="Torralba M."/>
            <person name="Gillis M."/>
            <person name="Methe B."/>
            <person name="Sutton G."/>
            <person name="Nelson K.E."/>
        </authorList>
    </citation>
    <scope>NUCLEOTIDE SEQUENCE [LARGE SCALE GENOMIC DNA]</scope>
    <source>
        <strain evidence="5 6">ACS-065-V-Col13</strain>
    </source>
</reference>
<evidence type="ECO:0000313" key="6">
    <source>
        <dbReference type="Proteomes" id="UP000005286"/>
    </source>
</evidence>
<feature type="region of interest" description="Disordered" evidence="2">
    <location>
        <begin position="30"/>
        <end position="119"/>
    </location>
</feature>
<keyword evidence="1" id="KW-0677">Repeat</keyword>
<feature type="compositionally biased region" description="Acidic residues" evidence="2">
    <location>
        <begin position="97"/>
        <end position="109"/>
    </location>
</feature>
<dbReference type="PATRIC" id="fig|879305.3.peg.1003"/>
<feature type="chain" id="PRO_5003249270" evidence="3">
    <location>
        <begin position="29"/>
        <end position="596"/>
    </location>
</feature>
<evidence type="ECO:0000256" key="2">
    <source>
        <dbReference type="SAM" id="MobiDB-lite"/>
    </source>
</evidence>
<evidence type="ECO:0000313" key="5">
    <source>
        <dbReference type="EMBL" id="EGC81989.1"/>
    </source>
</evidence>
<gene>
    <name evidence="5" type="ORF">HMPREF9290_0391</name>
</gene>
<feature type="compositionally biased region" description="Basic and acidic residues" evidence="2">
    <location>
        <begin position="34"/>
        <end position="48"/>
    </location>
</feature>
<dbReference type="EMBL" id="AEXM01000026">
    <property type="protein sequence ID" value="EGC81989.1"/>
    <property type="molecule type" value="Genomic_DNA"/>
</dbReference>
<evidence type="ECO:0000256" key="1">
    <source>
        <dbReference type="ARBA" id="ARBA00022737"/>
    </source>
</evidence>
<dbReference type="AlphaFoldDB" id="F0GW23"/>
<dbReference type="SUPFAM" id="SSF69360">
    <property type="entry name" value="Cell wall binding repeat"/>
    <property type="match status" value="1"/>
</dbReference>
<dbReference type="InterPro" id="IPR018337">
    <property type="entry name" value="Cell_wall/Cho-bd_repeat"/>
</dbReference>
<comment type="caution">
    <text evidence="5">The sequence shown here is derived from an EMBL/GenBank/DDBJ whole genome shotgun (WGS) entry which is preliminary data.</text>
</comment>
<dbReference type="STRING" id="879305.HMPREF9290_0391"/>
<dbReference type="Gene3D" id="3.90.1720.10">
    <property type="entry name" value="endopeptidase domain like (from Nostoc punctiforme)"/>
    <property type="match status" value="1"/>
</dbReference>
<dbReference type="InterPro" id="IPR038765">
    <property type="entry name" value="Papain-like_cys_pep_sf"/>
</dbReference>
<feature type="compositionally biased region" description="Basic and acidic residues" evidence="2">
    <location>
        <begin position="110"/>
        <end position="119"/>
    </location>
</feature>
<feature type="compositionally biased region" description="Acidic residues" evidence="2">
    <location>
        <begin position="66"/>
        <end position="89"/>
    </location>
</feature>
<organism evidence="5 6">
    <name type="scientific">Anaerococcus prevotii ACS-065-V-Col13</name>
    <dbReference type="NCBI Taxonomy" id="879305"/>
    <lineage>
        <taxon>Bacteria</taxon>
        <taxon>Bacillati</taxon>
        <taxon>Bacillota</taxon>
        <taxon>Tissierellia</taxon>
        <taxon>Tissierellales</taxon>
        <taxon>Peptoniphilaceae</taxon>
        <taxon>Anaerococcus</taxon>
    </lineage>
</organism>
<accession>F0GW23</accession>
<dbReference type="Proteomes" id="UP000005286">
    <property type="component" value="Unassembled WGS sequence"/>
</dbReference>
<sequence length="596" mass="67929">MKKVNKTILLASTLFVASTLIGNTNAYADEENNVDLKNEQASDSKDIESLEDSSIETNDERKLQNEEESISLENENGSEDENLPEEENSLDNAGDTENIENTEENSAAEEEVKTEVPVKEIEEERTVNLYSAPRRAKRATSNKPVVHYDSSDLDAIVREYRKDKKNREDEKKANENNNKLTWQTSGSNTYYKNNNGYYTKGFSTIEGKNYYFDNQGVLQKNKKILIDNTYYESDSKGVLNKKANTWVNIQNNRYRTDANGNFYKGLRQIDGSYYRFDDRGVLQTNKKEIKENKFYLTDSKGRITNPSNFWFAIDGTTYRTGNDGKLVTGVRDIDNYTYIFADDGKLTTNNLIKYRGKFLKSDYRGVATSPKNQWVTYNNRSYHTNENGYIQEGVWKINGTNYYFDSNGIKRNTTVTQGGVEYRVDHRGVATPVDNNIKGDKSIDKTIEWMFAARRAGLNYSMHWQERVSDEYADCSSAVFRALMYGGFLDKGTWPGSTETLFQMGAKGKVMYEIDESEIRYGDIFVAGHPGGSLGADGHTGFILNRKNDTIIHMNYSADGVSITPRKGRMGDGRGLPVRYYRLVGASNSYLYENRK</sequence>
<dbReference type="Gene3D" id="2.10.270.10">
    <property type="entry name" value="Cholin Binding"/>
    <property type="match status" value="4"/>
</dbReference>
<keyword evidence="6" id="KW-1185">Reference proteome</keyword>
<name>F0GW23_9FIRM</name>
<dbReference type="eggNOG" id="COG5263">
    <property type="taxonomic scope" value="Bacteria"/>
</dbReference>
<dbReference type="eggNOG" id="COG0791">
    <property type="taxonomic scope" value="Bacteria"/>
</dbReference>
<keyword evidence="3" id="KW-0732">Signal</keyword>
<dbReference type="SUPFAM" id="SSF54001">
    <property type="entry name" value="Cysteine proteinases"/>
    <property type="match status" value="1"/>
</dbReference>
<proteinExistence type="predicted"/>
<evidence type="ECO:0000259" key="4">
    <source>
        <dbReference type="Pfam" id="PF05382"/>
    </source>
</evidence>